<dbReference type="InterPro" id="IPR009412">
    <property type="entry name" value="DUF1062"/>
</dbReference>
<comment type="caution">
    <text evidence="1">The sequence shown here is derived from an EMBL/GenBank/DDBJ whole genome shotgun (WGS) entry which is preliminary data.</text>
</comment>
<evidence type="ECO:0000313" key="2">
    <source>
        <dbReference type="Proteomes" id="UP000746649"/>
    </source>
</evidence>
<reference evidence="1 2" key="1">
    <citation type="submission" date="2020-11" db="EMBL/GenBank/DDBJ databases">
        <title>Enhanced detection system for hospital associated transmission using whole genome sequencing surveillance.</title>
        <authorList>
            <person name="Harrison L.H."/>
            <person name="Van Tyne D."/>
            <person name="Marsh J.W."/>
            <person name="Griffith M.P."/>
            <person name="Snyder D.J."/>
            <person name="Cooper V.S."/>
            <person name="Mustapha M."/>
        </authorList>
    </citation>
    <scope>NUCLEOTIDE SEQUENCE [LARGE SCALE GENOMIC DNA]</scope>
    <source>
        <strain evidence="1 2">CB00117</strain>
    </source>
</reference>
<protein>
    <submittedName>
        <fullName evidence="1">DUF1062 domain-containing protein</fullName>
    </submittedName>
</protein>
<keyword evidence="2" id="KW-1185">Reference proteome</keyword>
<name>A0ABS0ZSW7_9ENTR</name>
<accession>A0ABS0ZSW7</accession>
<dbReference type="Proteomes" id="UP000746649">
    <property type="component" value="Unassembled WGS sequence"/>
</dbReference>
<evidence type="ECO:0000313" key="1">
    <source>
        <dbReference type="EMBL" id="MBJ8381905.1"/>
    </source>
</evidence>
<gene>
    <name evidence="1" type="ORF">I6M88_13115</name>
</gene>
<dbReference type="Pfam" id="PF06353">
    <property type="entry name" value="DUF1062"/>
    <property type="match status" value="1"/>
</dbReference>
<organism evidence="1 2">
    <name type="scientific">Citrobacter sedlakii</name>
    <dbReference type="NCBI Taxonomy" id="67826"/>
    <lineage>
        <taxon>Bacteria</taxon>
        <taxon>Pseudomonadati</taxon>
        <taxon>Pseudomonadota</taxon>
        <taxon>Gammaproteobacteria</taxon>
        <taxon>Enterobacterales</taxon>
        <taxon>Enterobacteriaceae</taxon>
        <taxon>Citrobacter</taxon>
        <taxon>Citrobacter freundii complex</taxon>
    </lineage>
</organism>
<dbReference type="RefSeq" id="WP_200035465.1">
    <property type="nucleotide sequence ID" value="NZ_JADWND010000005.1"/>
</dbReference>
<sequence>MKVTWTVTPVGHQRIAKRCPSCNIKREFTPAGAFRINSQKKRLDVWSIYKCTHCECTWNIALFSRLNVNKLDPELYRRFLLNDADTVENFAHNKAILKRNNARPSGKPDFHIQEQWPVSIFPRQWVSVCIRIPRAFQVNLLAILKKQLMLSSAEIYKRVDSGEISGVTKKMLKSRKGALAVYHIHMPLETVYARRRIDLTRR</sequence>
<dbReference type="PIRSF" id="PIRSF021719">
    <property type="entry name" value="DUF1062"/>
    <property type="match status" value="1"/>
</dbReference>
<proteinExistence type="predicted"/>
<dbReference type="EMBL" id="JADWND010000005">
    <property type="protein sequence ID" value="MBJ8381905.1"/>
    <property type="molecule type" value="Genomic_DNA"/>
</dbReference>